<dbReference type="Proteomes" id="UP000011083">
    <property type="component" value="Unassembled WGS sequence"/>
</dbReference>
<protein>
    <recommendedName>
        <fullName evidence="5">Triple QxxK/R motif-containing protein</fullName>
    </recommendedName>
</protein>
<proteinExistence type="predicted"/>
<keyword evidence="2" id="KW-0812">Transmembrane</keyword>
<dbReference type="AlphaFoldDB" id="L8GF55"/>
<accession>L8GF55</accession>
<keyword evidence="2" id="KW-1133">Transmembrane helix</keyword>
<keyword evidence="2" id="KW-0472">Membrane</keyword>
<evidence type="ECO:0000256" key="2">
    <source>
        <dbReference type="SAM" id="Phobius"/>
    </source>
</evidence>
<gene>
    <name evidence="3" type="ORF">ACA1_256430</name>
</gene>
<dbReference type="GeneID" id="14912150"/>
<sequence length="93" mass="10359">MRKGATKGKNLSQVDTYRRRIGEKEVRKVEQSVADSSVPNCQAHTDKRIKESLHSKNTGSKSSKLAIILIALVIVAVFFALLYFVLFAALRPN</sequence>
<evidence type="ECO:0008006" key="5">
    <source>
        <dbReference type="Google" id="ProtNLM"/>
    </source>
</evidence>
<keyword evidence="4" id="KW-1185">Reference proteome</keyword>
<feature type="compositionally biased region" description="Polar residues" evidence="1">
    <location>
        <begin position="33"/>
        <end position="43"/>
    </location>
</feature>
<reference evidence="3 4" key="1">
    <citation type="journal article" date="2013" name="Genome Biol.">
        <title>Genome of Acanthamoeba castellanii highlights extensive lateral gene transfer and early evolution of tyrosine kinase signaling.</title>
        <authorList>
            <person name="Clarke M."/>
            <person name="Lohan A.J."/>
            <person name="Liu B."/>
            <person name="Lagkouvardos I."/>
            <person name="Roy S."/>
            <person name="Zafar N."/>
            <person name="Bertelli C."/>
            <person name="Schilde C."/>
            <person name="Kianianmomeni A."/>
            <person name="Burglin T.R."/>
            <person name="Frech C."/>
            <person name="Turcotte B."/>
            <person name="Kopec K.O."/>
            <person name="Synnott J.M."/>
            <person name="Choo C."/>
            <person name="Paponov I."/>
            <person name="Finkler A."/>
            <person name="Soon Heng Tan C."/>
            <person name="Hutchins A.P."/>
            <person name="Weinmeier T."/>
            <person name="Rattei T."/>
            <person name="Chu J.S."/>
            <person name="Gimenez G."/>
            <person name="Irimia M."/>
            <person name="Rigden D.J."/>
            <person name="Fitzpatrick D.A."/>
            <person name="Lorenzo-Morales J."/>
            <person name="Bateman A."/>
            <person name="Chiu C.H."/>
            <person name="Tang P."/>
            <person name="Hegemann P."/>
            <person name="Fromm H."/>
            <person name="Raoult D."/>
            <person name="Greub G."/>
            <person name="Miranda-Saavedra D."/>
            <person name="Chen N."/>
            <person name="Nash P."/>
            <person name="Ginger M.L."/>
            <person name="Horn M."/>
            <person name="Schaap P."/>
            <person name="Caler L."/>
            <person name="Loftus B."/>
        </authorList>
    </citation>
    <scope>NUCLEOTIDE SEQUENCE [LARGE SCALE GENOMIC DNA]</scope>
    <source>
        <strain evidence="3 4">Neff</strain>
    </source>
</reference>
<feature type="transmembrane region" description="Helical" evidence="2">
    <location>
        <begin position="65"/>
        <end position="90"/>
    </location>
</feature>
<name>L8GF55_ACACF</name>
<dbReference type="EMBL" id="KB008148">
    <property type="protein sequence ID" value="ELR11504.1"/>
    <property type="molecule type" value="Genomic_DNA"/>
</dbReference>
<evidence type="ECO:0000313" key="4">
    <source>
        <dbReference type="Proteomes" id="UP000011083"/>
    </source>
</evidence>
<dbReference type="KEGG" id="acan:ACA1_256430"/>
<evidence type="ECO:0000256" key="1">
    <source>
        <dbReference type="SAM" id="MobiDB-lite"/>
    </source>
</evidence>
<dbReference type="VEuPathDB" id="AmoebaDB:ACA1_256430"/>
<feature type="region of interest" description="Disordered" evidence="1">
    <location>
        <begin position="28"/>
        <end position="60"/>
    </location>
</feature>
<evidence type="ECO:0000313" key="3">
    <source>
        <dbReference type="EMBL" id="ELR11504.1"/>
    </source>
</evidence>
<organism evidence="3 4">
    <name type="scientific">Acanthamoeba castellanii (strain ATCC 30010 / Neff)</name>
    <dbReference type="NCBI Taxonomy" id="1257118"/>
    <lineage>
        <taxon>Eukaryota</taxon>
        <taxon>Amoebozoa</taxon>
        <taxon>Discosea</taxon>
        <taxon>Longamoebia</taxon>
        <taxon>Centramoebida</taxon>
        <taxon>Acanthamoebidae</taxon>
        <taxon>Acanthamoeba</taxon>
    </lineage>
</organism>
<dbReference type="RefSeq" id="XP_004333517.1">
    <property type="nucleotide sequence ID" value="XM_004333469.1"/>
</dbReference>
<feature type="compositionally biased region" description="Basic and acidic residues" evidence="1">
    <location>
        <begin position="44"/>
        <end position="54"/>
    </location>
</feature>